<evidence type="ECO:0000256" key="6">
    <source>
        <dbReference type="ARBA" id="ARBA00023158"/>
    </source>
</evidence>
<comment type="function">
    <text evidence="8">Probably involved in the RNA silencing pathway and required for the generation of small interfering RNAs (siRNAs).</text>
</comment>
<dbReference type="GO" id="GO:0003723">
    <property type="term" value="F:RNA binding"/>
    <property type="evidence" value="ECO:0007669"/>
    <property type="project" value="UniProtKB-KW"/>
</dbReference>
<dbReference type="Pfam" id="PF05183">
    <property type="entry name" value="RdRP"/>
    <property type="match status" value="1"/>
</dbReference>
<name>A0A8T0QZN8_PANVG</name>
<evidence type="ECO:0000256" key="7">
    <source>
        <dbReference type="ARBA" id="ARBA00048744"/>
    </source>
</evidence>
<comment type="similarity">
    <text evidence="1 8">Belongs to the RdRP family.</text>
</comment>
<reference evidence="13" key="1">
    <citation type="submission" date="2020-05" db="EMBL/GenBank/DDBJ databases">
        <title>WGS assembly of Panicum virgatum.</title>
        <authorList>
            <person name="Lovell J.T."/>
            <person name="Jenkins J."/>
            <person name="Shu S."/>
            <person name="Juenger T.E."/>
            <person name="Schmutz J."/>
        </authorList>
    </citation>
    <scope>NUCLEOTIDE SEQUENCE</scope>
    <source>
        <strain evidence="13">AP13</strain>
    </source>
</reference>
<feature type="domain" description="RDRP core" evidence="10">
    <location>
        <begin position="301"/>
        <end position="920"/>
    </location>
</feature>
<evidence type="ECO:0000256" key="4">
    <source>
        <dbReference type="ARBA" id="ARBA00022695"/>
    </source>
</evidence>
<keyword evidence="2 8" id="KW-0696">RNA-directed RNA polymerase</keyword>
<evidence type="ECO:0000313" key="13">
    <source>
        <dbReference type="EMBL" id="KAG2578510.1"/>
    </source>
</evidence>
<feature type="domain" description="RDRP C-terminal head" evidence="12">
    <location>
        <begin position="961"/>
        <end position="1052"/>
    </location>
</feature>
<protein>
    <recommendedName>
        <fullName evidence="8">RNA-dependent RNA polymerase</fullName>
        <ecNumber evidence="8">2.7.7.48</ecNumber>
    </recommendedName>
</protein>
<proteinExistence type="inferred from homology"/>
<dbReference type="InterPro" id="IPR058752">
    <property type="entry name" value="RDRP_C_head"/>
</dbReference>
<evidence type="ECO:0000256" key="1">
    <source>
        <dbReference type="ARBA" id="ARBA00005762"/>
    </source>
</evidence>
<gene>
    <name evidence="13" type="ORF">PVAP13_6NG212512</name>
</gene>
<sequence length="1068" mass="120569">MAAKEALERNADGVDTAESVACKPSAPCSGDESVYGPQCLNDVQMQEVAYLSNNSMDEAESQAHEGSLAMLPVENPSNWISLGGWDHRGFGGDAIVPAIASPVNHTPMQFQSPIRARAPTAPNQTPAYCSPNQETVPTGPRNDSEKRVLQDVLRCLKGVGPFGHPLGPERAEMLPKPPSNLVVRDALMESANRQITENQAASPRMRALEHLEFSKRFLILGYLCQNDINDEYVLTVNYIKSLKSLSMAQFESQIWIDFGLKNFRASNRADSERAKNLDLDPGKATLYHCNYEIRGDSVVRVFKGPFTENKRTHLQKILGDDNVLVVKFMANSSDKDNDFNIYRQHYHKVAEDGIVLGLRHYRFFVYKDGGKDKKKKDAEEGKIKNFNPSVRCYFVCTESGWIGDGPFILSNKPIDQFRKLFMHIHTAPNLEKFVSRFALILSKTVTLEVDLSEVHVILIDDEPCRNEHGNVAYNDDRERLIHTDGTGFISEDLMKKCPAIIIKGMKLQDFMHRGDKLPLLIQIRLFYSGYAAKGTLLVDKRLPPNTIVIRSSMVKINADPKLSRMQSFSSLEIVSTSHRPRRAYTSRSLIALLQHGGVKTEFFMELLQDAIEVAENACYDFKAALKLASGYANMEDAMTERMIHSGIPLEEPYLQSRLIFMANLERKGLKEGKLPIDDCYSLMGTTDPTGKLKPTEVCVILDNGQISGDVLVYKSPGLHFGDVHVLTATRISGLEDIVGYSKYAILFPTSGKRSLADEMANSDFDGDMYWVSTNLKLLKQFNKSEPWVQQIKPKKTKLKGPMDFNEFNIERMLFDFFLKATFKPSYTVGTSNDCWTAYMDRFLTEAVDKAEKDLLLPKIIKLVDIYYLALDASKSGDQLEVDRADRVTLFPHFMERKANNERKGKDSYHSISIWGILYDAADKAIKQHSEKVQAIQISMLPCFAEMKATPACTDLWRARYEEYLTKSRQIINLEKEEKSVKFQILYQNYKNLLYGAEEFEESPKDRGEVFAEACVIYRIVYERAASTGIGKCGFAWTVAGAALCELYAHTYGGITVRCPLPVLRKLYR</sequence>
<keyword evidence="4 8" id="KW-0548">Nucleotidyltransferase</keyword>
<evidence type="ECO:0000256" key="3">
    <source>
        <dbReference type="ARBA" id="ARBA00022679"/>
    </source>
</evidence>
<dbReference type="PANTHER" id="PTHR23079:SF55">
    <property type="entry name" value="RNA-DIRECTED RNA POLYMERASE"/>
    <property type="match status" value="1"/>
</dbReference>
<evidence type="ECO:0000256" key="2">
    <source>
        <dbReference type="ARBA" id="ARBA00022484"/>
    </source>
</evidence>
<dbReference type="PANTHER" id="PTHR23079">
    <property type="entry name" value="RNA-DEPENDENT RNA POLYMERASE"/>
    <property type="match status" value="1"/>
</dbReference>
<evidence type="ECO:0000256" key="5">
    <source>
        <dbReference type="ARBA" id="ARBA00022884"/>
    </source>
</evidence>
<dbReference type="AlphaFoldDB" id="A0A8T0QZN8"/>
<evidence type="ECO:0000259" key="10">
    <source>
        <dbReference type="Pfam" id="PF05183"/>
    </source>
</evidence>
<dbReference type="GO" id="GO:0003968">
    <property type="term" value="F:RNA-directed RNA polymerase activity"/>
    <property type="evidence" value="ECO:0007669"/>
    <property type="project" value="UniProtKB-KW"/>
</dbReference>
<keyword evidence="14" id="KW-1185">Reference proteome</keyword>
<dbReference type="EC" id="2.7.7.48" evidence="8"/>
<comment type="caution">
    <text evidence="13">The sequence shown here is derived from an EMBL/GenBank/DDBJ whole genome shotgun (WGS) entry which is preliminary data.</text>
</comment>
<keyword evidence="3 8" id="KW-0808">Transferase</keyword>
<dbReference type="Proteomes" id="UP000823388">
    <property type="component" value="Chromosome 6N"/>
</dbReference>
<accession>A0A8T0QZN8</accession>
<dbReference type="GO" id="GO:0030422">
    <property type="term" value="P:siRNA processing"/>
    <property type="evidence" value="ECO:0007669"/>
    <property type="project" value="TreeGrafter"/>
</dbReference>
<comment type="catalytic activity">
    <reaction evidence="7 8">
        <text>RNA(n) + a ribonucleoside 5'-triphosphate = RNA(n+1) + diphosphate</text>
        <dbReference type="Rhea" id="RHEA:21248"/>
        <dbReference type="Rhea" id="RHEA-COMP:14527"/>
        <dbReference type="Rhea" id="RHEA-COMP:17342"/>
        <dbReference type="ChEBI" id="CHEBI:33019"/>
        <dbReference type="ChEBI" id="CHEBI:61557"/>
        <dbReference type="ChEBI" id="CHEBI:140395"/>
        <dbReference type="EC" id="2.7.7.48"/>
    </reaction>
</comment>
<evidence type="ECO:0000256" key="9">
    <source>
        <dbReference type="SAM" id="MobiDB-lite"/>
    </source>
</evidence>
<dbReference type="Pfam" id="PF26252">
    <property type="entry name" value="RdRP_helical"/>
    <property type="match status" value="1"/>
</dbReference>
<dbReference type="InterPro" id="IPR007855">
    <property type="entry name" value="RDRP"/>
</dbReference>
<feature type="region of interest" description="Disordered" evidence="9">
    <location>
        <begin position="121"/>
        <end position="144"/>
    </location>
</feature>
<dbReference type="Pfam" id="PF26253">
    <property type="entry name" value="RdRP_head"/>
    <property type="match status" value="1"/>
</dbReference>
<keyword evidence="5 8" id="KW-0694">RNA-binding</keyword>
<feature type="compositionally biased region" description="Polar residues" evidence="9">
    <location>
        <begin position="121"/>
        <end position="136"/>
    </location>
</feature>
<dbReference type="InterPro" id="IPR057596">
    <property type="entry name" value="RDRP_core"/>
</dbReference>
<dbReference type="GO" id="GO:0031380">
    <property type="term" value="C:nuclear RNA-directed RNA polymerase complex"/>
    <property type="evidence" value="ECO:0007669"/>
    <property type="project" value="TreeGrafter"/>
</dbReference>
<evidence type="ECO:0000259" key="12">
    <source>
        <dbReference type="Pfam" id="PF26253"/>
    </source>
</evidence>
<dbReference type="InterPro" id="IPR058751">
    <property type="entry name" value="RDRP_helical"/>
</dbReference>
<evidence type="ECO:0000313" key="14">
    <source>
        <dbReference type="Proteomes" id="UP000823388"/>
    </source>
</evidence>
<evidence type="ECO:0000259" key="11">
    <source>
        <dbReference type="Pfam" id="PF26252"/>
    </source>
</evidence>
<organism evidence="13 14">
    <name type="scientific">Panicum virgatum</name>
    <name type="common">Blackwell switchgrass</name>
    <dbReference type="NCBI Taxonomy" id="38727"/>
    <lineage>
        <taxon>Eukaryota</taxon>
        <taxon>Viridiplantae</taxon>
        <taxon>Streptophyta</taxon>
        <taxon>Embryophyta</taxon>
        <taxon>Tracheophyta</taxon>
        <taxon>Spermatophyta</taxon>
        <taxon>Magnoliopsida</taxon>
        <taxon>Liliopsida</taxon>
        <taxon>Poales</taxon>
        <taxon>Poaceae</taxon>
        <taxon>PACMAD clade</taxon>
        <taxon>Panicoideae</taxon>
        <taxon>Panicodae</taxon>
        <taxon>Paniceae</taxon>
        <taxon>Panicinae</taxon>
        <taxon>Panicum</taxon>
        <taxon>Panicum sect. Hiantes</taxon>
    </lineage>
</organism>
<feature type="domain" description="RDRP helical" evidence="11">
    <location>
        <begin position="203"/>
        <end position="269"/>
    </location>
</feature>
<evidence type="ECO:0000256" key="8">
    <source>
        <dbReference type="RuleBase" id="RU363098"/>
    </source>
</evidence>
<keyword evidence="6 8" id="KW-0943">RNA-mediated gene silencing</keyword>
<dbReference type="EMBL" id="CM029048">
    <property type="protein sequence ID" value="KAG2578510.1"/>
    <property type="molecule type" value="Genomic_DNA"/>
</dbReference>